<reference evidence="1 2" key="1">
    <citation type="submission" date="2017-07" db="EMBL/GenBank/DDBJ databases">
        <title>Recovery of genomes from metagenomes via a dereplication, aggregation, and scoring strategy.</title>
        <authorList>
            <person name="Sieber C.M."/>
            <person name="Probst A.J."/>
            <person name="Sharrar A."/>
            <person name="Thomas B.C."/>
            <person name="Hess M."/>
            <person name="Tringe S.G."/>
            <person name="Banfield J.F."/>
        </authorList>
    </citation>
    <scope>NUCLEOTIDE SEQUENCE [LARGE SCALE GENOMIC DNA]</scope>
    <source>
        <strain evidence="1">JGI_Cruoil_03_51_56</strain>
    </source>
</reference>
<accession>A0A235BVK6</accession>
<dbReference type="EMBL" id="NOZP01000060">
    <property type="protein sequence ID" value="OYD16261.1"/>
    <property type="molecule type" value="Genomic_DNA"/>
</dbReference>
<evidence type="ECO:0000313" key="1">
    <source>
        <dbReference type="EMBL" id="OYD16261.1"/>
    </source>
</evidence>
<comment type="caution">
    <text evidence="1">The sequence shown here is derived from an EMBL/GenBank/DDBJ whole genome shotgun (WGS) entry which is preliminary data.</text>
</comment>
<organism evidence="1 2">
    <name type="scientific">candidate division WOR-3 bacterium JGI_Cruoil_03_51_56</name>
    <dbReference type="NCBI Taxonomy" id="1973747"/>
    <lineage>
        <taxon>Bacteria</taxon>
        <taxon>Bacteria division WOR-3</taxon>
    </lineage>
</organism>
<feature type="non-terminal residue" evidence="1">
    <location>
        <position position="249"/>
    </location>
</feature>
<evidence type="ECO:0000313" key="2">
    <source>
        <dbReference type="Proteomes" id="UP000215559"/>
    </source>
</evidence>
<protein>
    <submittedName>
        <fullName evidence="1">Uncharacterized protein</fullName>
    </submittedName>
</protein>
<dbReference type="Proteomes" id="UP000215559">
    <property type="component" value="Unassembled WGS sequence"/>
</dbReference>
<sequence>MVEESRYTGIGKHVKRKSVRDSRTAFSIKSGSKFALLVLRDCGNSCTVNSPLDLGDGYWFLPSHELPMNTLLTDWFGNRTIAEIRKAQFCLAVIGAVNEDDGALRRRVLYLYDSVIMLALPRLGRGYLFSGKKEKGRLNINSWSQIQHCQVVFRYRTTGKVESNTLRAAKNLAEGFCTVCENKNAYERLERGLFVLEQALKQSRLQDRLHQFVRALEALVKPRKGRNTKDFVHRCRTFVAPNASTAATL</sequence>
<gene>
    <name evidence="1" type="ORF">CH330_03350</name>
</gene>
<name>A0A235BVK6_UNCW3</name>
<proteinExistence type="predicted"/>
<dbReference type="AlphaFoldDB" id="A0A235BVK6"/>